<dbReference type="PANTHER" id="PTHR23155:SF1152">
    <property type="entry name" value="AAA+ ATPASE DOMAIN-CONTAINING PROTEIN"/>
    <property type="match status" value="1"/>
</dbReference>
<protein>
    <recommendedName>
        <fullName evidence="9">NB-ARC domain-containing protein</fullName>
    </recommendedName>
</protein>
<evidence type="ECO:0000256" key="3">
    <source>
        <dbReference type="ARBA" id="ARBA00022821"/>
    </source>
</evidence>
<keyword evidence="8" id="KW-1185">Reference proteome</keyword>
<sequence>MEEESSQESNNPLPEDDDEDAVVSSLTVFNEQKSKMVGLSKVMNKVKDALAGRYKVIALTGMAGIGKTAVAVEIFDDPSICSRFEPRVWVKVGKNYQYDKIARDVLAQLDPDMSRSCVREGDERRALREMLKDKTWLIVLDDVWDNSVWRYLCDSVPFGNISRPRILITTRLHEVIYGIDIISMPFLNKDESWDLLRERVFGEDSWPPQLERAGKKIAEKCDGLPLMIIAVAGILAKAEKTEEYWDKVASDKQNSVFTDANDAILKLINLWIAERFIEPDLIQTLRQALEELYFNSLVIVSQWASSWFLRFSSHHHHSCSCHGCNGKVWSVKARYIKSCRLQSSLLHMCNREAGKNKFFHVLDRYDADGLEESTKGQRRLCIHNNMLLGIKDLRDTIEFNCAFTASSLLCYGPYQQYQVPICFGLRLLRVLDALTIRFYEFPVEVLEQVQLRYLALTYNGDLPSFISKLLNLQFLIINRHMSIKYCGALAYVPVEIWDMKELKHIQIMGKDLPNPLCRASSLKNLSTLLSVSVHSLNERVLEGIPNLTKLGIQIELAPDDDGKFLNCFDRISSLNKLESLKCVIMNPELRFVAPPPLALSMFPSSLKKLHLSGLGYSWEYIRVIGLLPNLEALKLRCYAFRGQKWEIENTRFLRLRSLVIEDTDLVQLIVECGSLRLIEFVTIKHCYKLKKLNWEADNYPMDIKVVACIGLAEEEIYRIKRRKPSISVFIE</sequence>
<dbReference type="PRINTS" id="PR00364">
    <property type="entry name" value="DISEASERSIST"/>
</dbReference>
<dbReference type="PANTHER" id="PTHR23155">
    <property type="entry name" value="DISEASE RESISTANCE PROTEIN RP"/>
    <property type="match status" value="1"/>
</dbReference>
<organism evidence="7 8">
    <name type="scientific">Perilla frutescens var. hirtella</name>
    <name type="common">Perilla citriodora</name>
    <name type="synonym">Perilla setoyensis</name>
    <dbReference type="NCBI Taxonomy" id="608512"/>
    <lineage>
        <taxon>Eukaryota</taxon>
        <taxon>Viridiplantae</taxon>
        <taxon>Streptophyta</taxon>
        <taxon>Embryophyta</taxon>
        <taxon>Tracheophyta</taxon>
        <taxon>Spermatophyta</taxon>
        <taxon>Magnoliopsida</taxon>
        <taxon>eudicotyledons</taxon>
        <taxon>Gunneridae</taxon>
        <taxon>Pentapetalae</taxon>
        <taxon>asterids</taxon>
        <taxon>lamiids</taxon>
        <taxon>Lamiales</taxon>
        <taxon>Lamiaceae</taxon>
        <taxon>Nepetoideae</taxon>
        <taxon>Elsholtzieae</taxon>
        <taxon>Perilla</taxon>
    </lineage>
</organism>
<dbReference type="Pfam" id="PF00931">
    <property type="entry name" value="NB-ARC"/>
    <property type="match status" value="1"/>
</dbReference>
<dbReference type="Gene3D" id="1.10.8.430">
    <property type="entry name" value="Helical domain of apoptotic protease-activating factors"/>
    <property type="match status" value="1"/>
</dbReference>
<feature type="domain" description="Disease resistance R13L4/SHOC-2-like LRR" evidence="6">
    <location>
        <begin position="424"/>
        <end position="674"/>
    </location>
</feature>
<dbReference type="SUPFAM" id="SSF52540">
    <property type="entry name" value="P-loop containing nucleoside triphosphate hydrolases"/>
    <property type="match status" value="1"/>
</dbReference>
<dbReference type="Pfam" id="PF23598">
    <property type="entry name" value="LRR_14"/>
    <property type="match status" value="1"/>
</dbReference>
<dbReference type="SUPFAM" id="SSF52058">
    <property type="entry name" value="L domain-like"/>
    <property type="match status" value="1"/>
</dbReference>
<evidence type="ECO:0000256" key="4">
    <source>
        <dbReference type="SAM" id="MobiDB-lite"/>
    </source>
</evidence>
<name>A0AAD4IPQ3_PERFH</name>
<evidence type="ECO:0000256" key="2">
    <source>
        <dbReference type="ARBA" id="ARBA00022737"/>
    </source>
</evidence>
<dbReference type="InterPro" id="IPR042197">
    <property type="entry name" value="Apaf_helical"/>
</dbReference>
<dbReference type="InterPro" id="IPR044974">
    <property type="entry name" value="Disease_R_plants"/>
</dbReference>
<evidence type="ECO:0000259" key="5">
    <source>
        <dbReference type="Pfam" id="PF00931"/>
    </source>
</evidence>
<keyword evidence="2" id="KW-0677">Repeat</keyword>
<dbReference type="InterPro" id="IPR032675">
    <property type="entry name" value="LRR_dom_sf"/>
</dbReference>
<keyword evidence="3" id="KW-0611">Plant defense</keyword>
<accession>A0AAD4IPQ3</accession>
<dbReference type="GO" id="GO:0043531">
    <property type="term" value="F:ADP binding"/>
    <property type="evidence" value="ECO:0007669"/>
    <property type="project" value="InterPro"/>
</dbReference>
<dbReference type="InterPro" id="IPR055414">
    <property type="entry name" value="LRR_R13L4/SHOC2-like"/>
</dbReference>
<dbReference type="Proteomes" id="UP001190926">
    <property type="component" value="Unassembled WGS sequence"/>
</dbReference>
<dbReference type="InterPro" id="IPR027417">
    <property type="entry name" value="P-loop_NTPase"/>
</dbReference>
<dbReference type="Gene3D" id="3.80.10.10">
    <property type="entry name" value="Ribonuclease Inhibitor"/>
    <property type="match status" value="1"/>
</dbReference>
<dbReference type="AlphaFoldDB" id="A0AAD4IPQ3"/>
<proteinExistence type="predicted"/>
<dbReference type="Gene3D" id="3.40.50.300">
    <property type="entry name" value="P-loop containing nucleotide triphosphate hydrolases"/>
    <property type="match status" value="1"/>
</dbReference>
<dbReference type="GO" id="GO:0098542">
    <property type="term" value="P:defense response to other organism"/>
    <property type="evidence" value="ECO:0007669"/>
    <property type="project" value="TreeGrafter"/>
</dbReference>
<dbReference type="EMBL" id="SDAM02029552">
    <property type="protein sequence ID" value="KAH6756546.1"/>
    <property type="molecule type" value="Genomic_DNA"/>
</dbReference>
<evidence type="ECO:0008006" key="9">
    <source>
        <dbReference type="Google" id="ProtNLM"/>
    </source>
</evidence>
<evidence type="ECO:0000313" key="8">
    <source>
        <dbReference type="Proteomes" id="UP001190926"/>
    </source>
</evidence>
<dbReference type="GO" id="GO:0005737">
    <property type="term" value="C:cytoplasm"/>
    <property type="evidence" value="ECO:0007669"/>
    <property type="project" value="UniProtKB-SubCell"/>
</dbReference>
<keyword evidence="1" id="KW-0433">Leucine-rich repeat</keyword>
<evidence type="ECO:0000256" key="1">
    <source>
        <dbReference type="ARBA" id="ARBA00022614"/>
    </source>
</evidence>
<dbReference type="InterPro" id="IPR002182">
    <property type="entry name" value="NB-ARC"/>
</dbReference>
<evidence type="ECO:0000259" key="6">
    <source>
        <dbReference type="Pfam" id="PF23598"/>
    </source>
</evidence>
<feature type="region of interest" description="Disordered" evidence="4">
    <location>
        <begin position="1"/>
        <end position="20"/>
    </location>
</feature>
<feature type="domain" description="NB-ARC" evidence="5">
    <location>
        <begin position="41"/>
        <end position="203"/>
    </location>
</feature>
<reference evidence="7 8" key="1">
    <citation type="journal article" date="2021" name="Nat. Commun.">
        <title>Incipient diploidization of the medicinal plant Perilla within 10,000 years.</title>
        <authorList>
            <person name="Zhang Y."/>
            <person name="Shen Q."/>
            <person name="Leng L."/>
            <person name="Zhang D."/>
            <person name="Chen S."/>
            <person name="Shi Y."/>
            <person name="Ning Z."/>
            <person name="Chen S."/>
        </authorList>
    </citation>
    <scope>NUCLEOTIDE SEQUENCE [LARGE SCALE GENOMIC DNA]</scope>
    <source>
        <strain evidence="8">cv. PC099</strain>
    </source>
</reference>
<comment type="caution">
    <text evidence="7">The sequence shown here is derived from an EMBL/GenBank/DDBJ whole genome shotgun (WGS) entry which is preliminary data.</text>
</comment>
<evidence type="ECO:0000313" key="7">
    <source>
        <dbReference type="EMBL" id="KAH6756546.1"/>
    </source>
</evidence>
<gene>
    <name evidence="7" type="ORF">C2S53_002111</name>
</gene>